<keyword evidence="4" id="KW-0539">Nucleus</keyword>
<sequence>MFVVLEIVELRENLLNQTNEKMSYEDSGGFDNDDNQSSQVPKKYRDRNFDVQNLIPICVMQAVYAENTAEDTFKIEKVEINMVSLVGKVVSVTPKNNRISFTIEDVSGKIEVNLISKIREEVVEHQYVRIYGFLRRWKDQTNILAVSLKKVTDFNEITFHTLDVIYSTLYLRKGLLPQESTKSAYTQAKKSSYQSQSSSQYVAPSTSNTLDDKVVDSVKNTISNLSENSSTGVRKRTIVESLAGHYSEAEVKDAIDKLVDNGDVYCTEEDFFKSN</sequence>
<dbReference type="GO" id="GO:0000781">
    <property type="term" value="C:chromosome, telomeric region"/>
    <property type="evidence" value="ECO:0007669"/>
    <property type="project" value="TreeGrafter"/>
</dbReference>
<accession>A0AAW2YST9</accession>
<organism evidence="7 8">
    <name type="scientific">Acrasis kona</name>
    <dbReference type="NCBI Taxonomy" id="1008807"/>
    <lineage>
        <taxon>Eukaryota</taxon>
        <taxon>Discoba</taxon>
        <taxon>Heterolobosea</taxon>
        <taxon>Tetramitia</taxon>
        <taxon>Eutetramitia</taxon>
        <taxon>Acrasidae</taxon>
        <taxon>Acrasis</taxon>
    </lineage>
</organism>
<dbReference type="InterPro" id="IPR014892">
    <property type="entry name" value="RPA_C"/>
</dbReference>
<dbReference type="GO" id="GO:0006289">
    <property type="term" value="P:nucleotide-excision repair"/>
    <property type="evidence" value="ECO:0007669"/>
    <property type="project" value="TreeGrafter"/>
</dbReference>
<comment type="caution">
    <text evidence="7">The sequence shown here is derived from an EMBL/GenBank/DDBJ whole genome shotgun (WGS) entry which is preliminary data.</text>
</comment>
<comment type="similarity">
    <text evidence="2">Belongs to the replication factor A protein 2 family.</text>
</comment>
<evidence type="ECO:0000256" key="4">
    <source>
        <dbReference type="ARBA" id="ARBA00023242"/>
    </source>
</evidence>
<dbReference type="EMBL" id="JAOPGA020000606">
    <property type="protein sequence ID" value="KAL0479918.1"/>
    <property type="molecule type" value="Genomic_DNA"/>
</dbReference>
<dbReference type="Gene3D" id="1.10.10.10">
    <property type="entry name" value="Winged helix-like DNA-binding domain superfamily/Winged helix DNA-binding domain"/>
    <property type="match status" value="1"/>
</dbReference>
<keyword evidence="3" id="KW-0238">DNA-binding</keyword>
<evidence type="ECO:0000256" key="5">
    <source>
        <dbReference type="SAM" id="MobiDB-lite"/>
    </source>
</evidence>
<dbReference type="GO" id="GO:0000724">
    <property type="term" value="P:double-strand break repair via homologous recombination"/>
    <property type="evidence" value="ECO:0007669"/>
    <property type="project" value="TreeGrafter"/>
</dbReference>
<dbReference type="GO" id="GO:0005662">
    <property type="term" value="C:DNA replication factor A complex"/>
    <property type="evidence" value="ECO:0007669"/>
    <property type="project" value="TreeGrafter"/>
</dbReference>
<comment type="subcellular location">
    <subcellularLocation>
        <location evidence="1">Nucleus</location>
    </subcellularLocation>
</comment>
<evidence type="ECO:0000256" key="3">
    <source>
        <dbReference type="ARBA" id="ARBA00023125"/>
    </source>
</evidence>
<evidence type="ECO:0000259" key="6">
    <source>
        <dbReference type="Pfam" id="PF08784"/>
    </source>
</evidence>
<dbReference type="InterPro" id="IPR040260">
    <property type="entry name" value="RFA2-like"/>
</dbReference>
<evidence type="ECO:0000256" key="1">
    <source>
        <dbReference type="ARBA" id="ARBA00004123"/>
    </source>
</evidence>
<dbReference type="SUPFAM" id="SSF50249">
    <property type="entry name" value="Nucleic acid-binding proteins"/>
    <property type="match status" value="1"/>
</dbReference>
<name>A0AAW2YST9_9EUKA</name>
<dbReference type="CDD" id="cd04478">
    <property type="entry name" value="RPA2_DBD_D"/>
    <property type="match status" value="1"/>
</dbReference>
<gene>
    <name evidence="7" type="ORF">AKO1_000697</name>
</gene>
<dbReference type="GO" id="GO:0003697">
    <property type="term" value="F:single-stranded DNA binding"/>
    <property type="evidence" value="ECO:0007669"/>
    <property type="project" value="TreeGrafter"/>
</dbReference>
<evidence type="ECO:0000313" key="7">
    <source>
        <dbReference type="EMBL" id="KAL0479918.1"/>
    </source>
</evidence>
<dbReference type="Pfam" id="PF08784">
    <property type="entry name" value="RPA_C"/>
    <property type="match status" value="1"/>
</dbReference>
<dbReference type="Proteomes" id="UP001431209">
    <property type="component" value="Unassembled WGS sequence"/>
</dbReference>
<dbReference type="PANTHER" id="PTHR13989">
    <property type="entry name" value="REPLICATION PROTEIN A-RELATED"/>
    <property type="match status" value="1"/>
</dbReference>
<protein>
    <submittedName>
        <fullName evidence="7">Replication factor A2</fullName>
    </submittedName>
</protein>
<proteinExistence type="inferred from homology"/>
<dbReference type="Gene3D" id="2.40.50.140">
    <property type="entry name" value="Nucleic acid-binding proteins"/>
    <property type="match status" value="1"/>
</dbReference>
<dbReference type="InterPro" id="IPR036388">
    <property type="entry name" value="WH-like_DNA-bd_sf"/>
</dbReference>
<dbReference type="GO" id="GO:0006260">
    <property type="term" value="P:DNA replication"/>
    <property type="evidence" value="ECO:0007669"/>
    <property type="project" value="TreeGrafter"/>
</dbReference>
<evidence type="ECO:0000313" key="8">
    <source>
        <dbReference type="Proteomes" id="UP001431209"/>
    </source>
</evidence>
<feature type="region of interest" description="Disordered" evidence="5">
    <location>
        <begin position="22"/>
        <end position="41"/>
    </location>
</feature>
<dbReference type="GO" id="GO:0035861">
    <property type="term" value="C:site of double-strand break"/>
    <property type="evidence" value="ECO:0007669"/>
    <property type="project" value="TreeGrafter"/>
</dbReference>
<dbReference type="InterPro" id="IPR012340">
    <property type="entry name" value="NA-bd_OB-fold"/>
</dbReference>
<reference evidence="7 8" key="1">
    <citation type="submission" date="2024-03" db="EMBL/GenBank/DDBJ databases">
        <title>The Acrasis kona genome and developmental transcriptomes reveal deep origins of eukaryotic multicellular pathways.</title>
        <authorList>
            <person name="Sheikh S."/>
            <person name="Fu C.-J."/>
            <person name="Brown M.W."/>
            <person name="Baldauf S.L."/>
        </authorList>
    </citation>
    <scope>NUCLEOTIDE SEQUENCE [LARGE SCALE GENOMIC DNA]</scope>
    <source>
        <strain evidence="7 8">ATCC MYA-3509</strain>
    </source>
</reference>
<dbReference type="AlphaFoldDB" id="A0AAW2YST9"/>
<evidence type="ECO:0000256" key="2">
    <source>
        <dbReference type="ARBA" id="ARBA00007815"/>
    </source>
</evidence>
<dbReference type="PANTHER" id="PTHR13989:SF16">
    <property type="entry name" value="REPLICATION PROTEIN A2"/>
    <property type="match status" value="1"/>
</dbReference>
<feature type="domain" description="Replication protein A C-terminal" evidence="6">
    <location>
        <begin position="185"/>
        <end position="268"/>
    </location>
</feature>
<keyword evidence="8" id="KW-1185">Reference proteome</keyword>